<proteinExistence type="predicted"/>
<organism evidence="3 4">
    <name type="scientific">Baekduia soli</name>
    <dbReference type="NCBI Taxonomy" id="496014"/>
    <lineage>
        <taxon>Bacteria</taxon>
        <taxon>Bacillati</taxon>
        <taxon>Actinomycetota</taxon>
        <taxon>Thermoleophilia</taxon>
        <taxon>Solirubrobacterales</taxon>
        <taxon>Baekduiaceae</taxon>
        <taxon>Baekduia</taxon>
    </lineage>
</organism>
<feature type="transmembrane region" description="Helical" evidence="1">
    <location>
        <begin position="104"/>
        <end position="126"/>
    </location>
</feature>
<protein>
    <recommendedName>
        <fullName evidence="5">Integral membrane protein</fullName>
    </recommendedName>
</protein>
<keyword evidence="1" id="KW-0812">Transmembrane</keyword>
<sequence>MLTALLAGLWLLVGPATADLAAQLHRVGLFAANGFAVWDNSWYGGHHLPGYSLVFPAVGAAVGVRLAGASAAVASAALFDALVAGRGATAARWWFAVGCSADLLIGRMTYALGVSFGLAAVFALVHHRPRSAAVLALGCAATSPVAGLFLALVCAALWIVDRHWAALVTGLAALAGVVALSVAFPEGGSQPFSWSSFAVTLSISLAAAVAVGRRRHLRVALVLYAAAAVLCFVIASPMGGNITRLGTAFAAPVLLVAAATAPAVRRVVLLLILCAAAAWQWIDPITQAARGWDDPSAASAYYQPLVAKLRAVGATAGRVEVPFTQGHWETVYLARRFALARGWERQLDRRLNPLFYDHRLTPAVYDRWLRANAVDYVALPDTRMDPSGRTEAAMVRRGAPFLQQIWAGRHWRLYRVLDPLALGSGRAGAVRLTGSGVRVEVRRPGSVLLRVHWTPYWDVTGGRACVSPRAGWTLLKTPETGTFTLTARFSVARLVQDRPGCAVPGP</sequence>
<reference evidence="3 4" key="1">
    <citation type="journal article" date="2018" name="J. Microbiol.">
        <title>Baekduia soli gen. nov., sp. nov., a novel bacterium isolated from the soil of Baekdu Mountain and proposal of a novel family name, Baekduiaceae fam. nov.</title>
        <authorList>
            <person name="An D.S."/>
            <person name="Siddiqi M.Z."/>
            <person name="Kim K.H."/>
            <person name="Yu H.S."/>
            <person name="Im W.T."/>
        </authorList>
    </citation>
    <scope>NUCLEOTIDE SEQUENCE [LARGE SCALE GENOMIC DNA]</scope>
    <source>
        <strain evidence="3 4">BR7-21</strain>
    </source>
</reference>
<evidence type="ECO:0000256" key="2">
    <source>
        <dbReference type="SAM" id="SignalP"/>
    </source>
</evidence>
<feature type="transmembrane region" description="Helical" evidence="1">
    <location>
        <begin position="53"/>
        <end position="83"/>
    </location>
</feature>
<gene>
    <name evidence="3" type="ORF">FSW04_21370</name>
</gene>
<dbReference type="EMBL" id="CP042430">
    <property type="protein sequence ID" value="QEC49865.1"/>
    <property type="molecule type" value="Genomic_DNA"/>
</dbReference>
<keyword evidence="1" id="KW-0472">Membrane</keyword>
<dbReference type="RefSeq" id="WP_146922230.1">
    <property type="nucleotide sequence ID" value="NZ_CP042430.1"/>
</dbReference>
<dbReference type="KEGG" id="bsol:FSW04_21370"/>
<evidence type="ECO:0000313" key="4">
    <source>
        <dbReference type="Proteomes" id="UP000321805"/>
    </source>
</evidence>
<evidence type="ECO:0000256" key="1">
    <source>
        <dbReference type="SAM" id="Phobius"/>
    </source>
</evidence>
<feature type="chain" id="PRO_5039013636" description="Integral membrane protein" evidence="2">
    <location>
        <begin position="19"/>
        <end position="506"/>
    </location>
</feature>
<keyword evidence="1" id="KW-1133">Transmembrane helix</keyword>
<evidence type="ECO:0000313" key="3">
    <source>
        <dbReference type="EMBL" id="QEC49865.1"/>
    </source>
</evidence>
<name>A0A5B8U9Z9_9ACTN</name>
<evidence type="ECO:0008006" key="5">
    <source>
        <dbReference type="Google" id="ProtNLM"/>
    </source>
</evidence>
<dbReference type="AlphaFoldDB" id="A0A5B8U9Z9"/>
<feature type="transmembrane region" description="Helical" evidence="1">
    <location>
        <begin position="164"/>
        <end position="185"/>
    </location>
</feature>
<dbReference type="Proteomes" id="UP000321805">
    <property type="component" value="Chromosome"/>
</dbReference>
<keyword evidence="2" id="KW-0732">Signal</keyword>
<feature type="signal peptide" evidence="2">
    <location>
        <begin position="1"/>
        <end position="18"/>
    </location>
</feature>
<feature type="transmembrane region" description="Helical" evidence="1">
    <location>
        <begin position="191"/>
        <end position="212"/>
    </location>
</feature>
<feature type="transmembrane region" description="Helical" evidence="1">
    <location>
        <begin position="132"/>
        <end position="157"/>
    </location>
</feature>
<keyword evidence="4" id="KW-1185">Reference proteome</keyword>
<accession>A0A5B8U9Z9</accession>
<dbReference type="OrthoDB" id="5178168at2"/>
<feature type="transmembrane region" description="Helical" evidence="1">
    <location>
        <begin position="219"/>
        <end position="236"/>
    </location>
</feature>